<dbReference type="InterPro" id="IPR050275">
    <property type="entry name" value="PGM_Phosphatase"/>
</dbReference>
<keyword evidence="2" id="KW-0413">Isomerase</keyword>
<dbReference type="SUPFAM" id="SSF53254">
    <property type="entry name" value="Phosphoglycerate mutase-like"/>
    <property type="match status" value="1"/>
</dbReference>
<dbReference type="PANTHER" id="PTHR48100:SF1">
    <property type="entry name" value="HISTIDINE PHOSPHATASE FAMILY PROTEIN-RELATED"/>
    <property type="match status" value="1"/>
</dbReference>
<dbReference type="InterPro" id="IPR029033">
    <property type="entry name" value="His_PPase_superfam"/>
</dbReference>
<evidence type="ECO:0000256" key="3">
    <source>
        <dbReference type="PIRSR" id="PIRSR613078-3"/>
    </source>
</evidence>
<dbReference type="Pfam" id="PF00300">
    <property type="entry name" value="His_Phos_1"/>
    <property type="match status" value="1"/>
</dbReference>
<dbReference type="Proteomes" id="UP000308230">
    <property type="component" value="Unassembled WGS sequence"/>
</dbReference>
<keyword evidence="1" id="KW-0324">Glycolysis</keyword>
<comment type="caution">
    <text evidence="4">The sequence shown here is derived from an EMBL/GenBank/DDBJ whole genome shotgun (WGS) entry which is preliminary data.</text>
</comment>
<dbReference type="SMART" id="SM00855">
    <property type="entry name" value="PGAM"/>
    <property type="match status" value="1"/>
</dbReference>
<dbReference type="Gene3D" id="3.40.50.1240">
    <property type="entry name" value="Phosphoglycerate mutase-like"/>
    <property type="match status" value="1"/>
</dbReference>
<dbReference type="CDD" id="cd07067">
    <property type="entry name" value="HP_PGM_like"/>
    <property type="match status" value="1"/>
</dbReference>
<dbReference type="PANTHER" id="PTHR48100">
    <property type="entry name" value="BROAD-SPECIFICITY PHOSPHATASE YOR283W-RELATED"/>
    <property type="match status" value="1"/>
</dbReference>
<accession>A0A5R9F672</accession>
<dbReference type="InterPro" id="IPR013078">
    <property type="entry name" value="His_Pase_superF_clade-1"/>
</dbReference>
<feature type="site" description="Transition state stabilizer" evidence="3">
    <location>
        <position position="162"/>
    </location>
</feature>
<organism evidence="4 5">
    <name type="scientific">Exobacillus caeni</name>
    <dbReference type="NCBI Taxonomy" id="2574798"/>
    <lineage>
        <taxon>Bacteria</taxon>
        <taxon>Bacillati</taxon>
        <taxon>Bacillota</taxon>
        <taxon>Bacilli</taxon>
        <taxon>Bacillales</taxon>
        <taxon>Guptibacillaceae</taxon>
        <taxon>Exobacillus</taxon>
    </lineage>
</organism>
<dbReference type="OrthoDB" id="9782128at2"/>
<dbReference type="GO" id="GO:0005737">
    <property type="term" value="C:cytoplasm"/>
    <property type="evidence" value="ECO:0007669"/>
    <property type="project" value="TreeGrafter"/>
</dbReference>
<evidence type="ECO:0000256" key="2">
    <source>
        <dbReference type="ARBA" id="ARBA00023235"/>
    </source>
</evidence>
<evidence type="ECO:0000313" key="4">
    <source>
        <dbReference type="EMBL" id="TLS37128.1"/>
    </source>
</evidence>
<gene>
    <name evidence="4" type="ORF">FCL54_11410</name>
</gene>
<proteinExistence type="predicted"/>
<reference evidence="4 5" key="1">
    <citation type="submission" date="2019-04" db="EMBL/GenBank/DDBJ databases">
        <title>Bacillus caeni sp. nov., a bacterium isolated from mangrove sediment.</title>
        <authorList>
            <person name="Huang H."/>
            <person name="Mo K."/>
            <person name="Hu Y."/>
        </authorList>
    </citation>
    <scope>NUCLEOTIDE SEQUENCE [LARGE SCALE GENOMIC DNA]</scope>
    <source>
        <strain evidence="4 5">HB172195</strain>
    </source>
</reference>
<evidence type="ECO:0000256" key="1">
    <source>
        <dbReference type="ARBA" id="ARBA00023152"/>
    </source>
</evidence>
<dbReference type="GO" id="GO:0016791">
    <property type="term" value="F:phosphatase activity"/>
    <property type="evidence" value="ECO:0007669"/>
    <property type="project" value="TreeGrafter"/>
</dbReference>
<dbReference type="EMBL" id="SWLG01000007">
    <property type="protein sequence ID" value="TLS37128.1"/>
    <property type="molecule type" value="Genomic_DNA"/>
</dbReference>
<name>A0A5R9F672_9BACL</name>
<dbReference type="AlphaFoldDB" id="A0A5R9F672"/>
<sequence length="212" mass="24817">MAERRYTMKLYVIRHGQSLGNVNQHKTPNDGLTDLGKKQARKVADYFESISVSRIFCSPFRRVVETATPLAVDQEKRITLSPELSEIFDCVKRRDHKWESREELEKQFPFATFAKTDEIKKQWWPNYPETEEVEVKHRVKSFFEKIIIPLLEKDEHVVIFGHRATTAQLKKFLCPDVSYEDHGNAVIFEYTLDENGTCVENKEITEHLEGLV</sequence>
<evidence type="ECO:0000313" key="5">
    <source>
        <dbReference type="Proteomes" id="UP000308230"/>
    </source>
</evidence>
<dbReference type="PROSITE" id="PS00175">
    <property type="entry name" value="PG_MUTASE"/>
    <property type="match status" value="1"/>
</dbReference>
<keyword evidence="5" id="KW-1185">Reference proteome</keyword>
<protein>
    <submittedName>
        <fullName evidence="4">Histidine phosphatase family protein</fullName>
    </submittedName>
</protein>
<dbReference type="InterPro" id="IPR001345">
    <property type="entry name" value="PG/BPGM_mutase_AS"/>
</dbReference>